<dbReference type="EMBL" id="CP053084">
    <property type="protein sequence ID" value="QJR30115.1"/>
    <property type="molecule type" value="Genomic_DNA"/>
</dbReference>
<protein>
    <submittedName>
        <fullName evidence="3">Pilus assembly protein</fullName>
    </submittedName>
</protein>
<organism evidence="3 4">
    <name type="scientific">Limnobacter profundi</name>
    <dbReference type="NCBI Taxonomy" id="2732163"/>
    <lineage>
        <taxon>Bacteria</taxon>
        <taxon>Pseudomonadati</taxon>
        <taxon>Pseudomonadota</taxon>
        <taxon>Betaproteobacteria</taxon>
        <taxon>Burkholderiales</taxon>
        <taxon>Burkholderiaceae</taxon>
        <taxon>Limnobacter</taxon>
    </lineage>
</organism>
<feature type="domain" description="TadE-like" evidence="2">
    <location>
        <begin position="22"/>
        <end position="64"/>
    </location>
</feature>
<accession>A0ABX6N6T6</accession>
<gene>
    <name evidence="3" type="ORF">HKT17_10540</name>
</gene>
<feature type="transmembrane region" description="Helical" evidence="1">
    <location>
        <begin position="22"/>
        <end position="55"/>
    </location>
</feature>
<evidence type="ECO:0000313" key="4">
    <source>
        <dbReference type="Proteomes" id="UP000501130"/>
    </source>
</evidence>
<reference evidence="3 4" key="1">
    <citation type="submission" date="2020-05" db="EMBL/GenBank/DDBJ databases">
        <title>Compete genome of Limnobacter sp. SAORIC-580.</title>
        <authorList>
            <person name="Song J."/>
            <person name="Cho J.-C."/>
        </authorList>
    </citation>
    <scope>NUCLEOTIDE SEQUENCE [LARGE SCALE GENOMIC DNA]</scope>
    <source>
        <strain evidence="3 4">SAORIC-580</strain>
    </source>
</reference>
<evidence type="ECO:0000259" key="2">
    <source>
        <dbReference type="Pfam" id="PF07811"/>
    </source>
</evidence>
<keyword evidence="1" id="KW-1133">Transmembrane helix</keyword>
<evidence type="ECO:0000256" key="1">
    <source>
        <dbReference type="SAM" id="Phobius"/>
    </source>
</evidence>
<keyword evidence="4" id="KW-1185">Reference proteome</keyword>
<dbReference type="RefSeq" id="WP_171099964.1">
    <property type="nucleotide sequence ID" value="NZ_CP053084.1"/>
</dbReference>
<sequence length="156" mass="17117">MTNPFDEDKPIMKNQSKLRQRGALMIELVLTLPILLAVIFAIVEYSVLLGAMLIMNNTTSEAARQATVYRSGFAVGDYESLAQDALEDLLPTYVGSFRESVVPSVNSFACGDSTCLRVRLDYPNYSSNPLVGNSFFIPLPENLSAESTTRVEPNDG</sequence>
<dbReference type="Proteomes" id="UP000501130">
    <property type="component" value="Chromosome"/>
</dbReference>
<name>A0ABX6N6T6_9BURK</name>
<proteinExistence type="predicted"/>
<keyword evidence="1" id="KW-0812">Transmembrane</keyword>
<keyword evidence="1" id="KW-0472">Membrane</keyword>
<dbReference type="InterPro" id="IPR012495">
    <property type="entry name" value="TadE-like_dom"/>
</dbReference>
<dbReference type="Pfam" id="PF07811">
    <property type="entry name" value="TadE"/>
    <property type="match status" value="1"/>
</dbReference>
<evidence type="ECO:0000313" key="3">
    <source>
        <dbReference type="EMBL" id="QJR30115.1"/>
    </source>
</evidence>